<dbReference type="InterPro" id="IPR025196">
    <property type="entry name" value="DUF4126"/>
</dbReference>
<sequence length="213" mass="22059">MDTLLSICIGIGLSAACGFRIFVPPLVMSMASLFGHLTLSPSFEWMGSYSALVVFAVATGIEIAAYYIPWVDNLLDTIATPMAIAAGTFVTASVIPEGDPMLQWTVALIAGGGAAGTIQAFTGIGRLASTMMTGGLGNPLISTIESGGSIILSGLAIAVPVFTVCLVAVLLVFTLSKLGRSLAVKREHQEADIASLNELYNSGGTEKTKVRSQ</sequence>
<evidence type="ECO:0000256" key="1">
    <source>
        <dbReference type="SAM" id="Phobius"/>
    </source>
</evidence>
<feature type="domain" description="DUF4126" evidence="2">
    <location>
        <begin position="7"/>
        <end position="175"/>
    </location>
</feature>
<gene>
    <name evidence="3" type="ORF">KME25_09490</name>
</gene>
<dbReference type="Pfam" id="PF13548">
    <property type="entry name" value="DUF4126"/>
    <property type="match status" value="1"/>
</dbReference>
<feature type="transmembrane region" description="Helical" evidence="1">
    <location>
        <begin position="74"/>
        <end position="95"/>
    </location>
</feature>
<evidence type="ECO:0000313" key="3">
    <source>
        <dbReference type="EMBL" id="MBW4544660.1"/>
    </source>
</evidence>
<organism evidence="3 4">
    <name type="scientific">Symplocastrum torsivum CPER-KK1</name>
    <dbReference type="NCBI Taxonomy" id="450513"/>
    <lineage>
        <taxon>Bacteria</taxon>
        <taxon>Bacillati</taxon>
        <taxon>Cyanobacteriota</taxon>
        <taxon>Cyanophyceae</taxon>
        <taxon>Oscillatoriophycideae</taxon>
        <taxon>Oscillatoriales</taxon>
        <taxon>Microcoleaceae</taxon>
        <taxon>Symplocastrum</taxon>
    </lineage>
</organism>
<reference evidence="3" key="1">
    <citation type="submission" date="2021-05" db="EMBL/GenBank/DDBJ databases">
        <authorList>
            <person name="Pietrasiak N."/>
            <person name="Ward R."/>
            <person name="Stajich J.E."/>
            <person name="Kurbessoian T."/>
        </authorList>
    </citation>
    <scope>NUCLEOTIDE SEQUENCE</scope>
    <source>
        <strain evidence="3">CPER-KK1</strain>
    </source>
</reference>
<evidence type="ECO:0000313" key="4">
    <source>
        <dbReference type="Proteomes" id="UP000753908"/>
    </source>
</evidence>
<evidence type="ECO:0000259" key="2">
    <source>
        <dbReference type="Pfam" id="PF13548"/>
    </source>
</evidence>
<reference evidence="3" key="2">
    <citation type="journal article" date="2022" name="Microbiol. Resour. Announc.">
        <title>Metagenome Sequencing to Explore Phylogenomics of Terrestrial Cyanobacteria.</title>
        <authorList>
            <person name="Ward R.D."/>
            <person name="Stajich J.E."/>
            <person name="Johansen J.R."/>
            <person name="Huntemann M."/>
            <person name="Clum A."/>
            <person name="Foster B."/>
            <person name="Foster B."/>
            <person name="Roux S."/>
            <person name="Palaniappan K."/>
            <person name="Varghese N."/>
            <person name="Mukherjee S."/>
            <person name="Reddy T.B.K."/>
            <person name="Daum C."/>
            <person name="Copeland A."/>
            <person name="Chen I.A."/>
            <person name="Ivanova N.N."/>
            <person name="Kyrpides N.C."/>
            <person name="Shapiro N."/>
            <person name="Eloe-Fadrosh E.A."/>
            <person name="Pietrasiak N."/>
        </authorList>
    </citation>
    <scope>NUCLEOTIDE SEQUENCE</scope>
    <source>
        <strain evidence="3">CPER-KK1</strain>
    </source>
</reference>
<dbReference type="Proteomes" id="UP000753908">
    <property type="component" value="Unassembled WGS sequence"/>
</dbReference>
<keyword evidence="1" id="KW-0812">Transmembrane</keyword>
<protein>
    <submittedName>
        <fullName evidence="3">DUF4126 domain-containing protein</fullName>
    </submittedName>
</protein>
<name>A0A951PIU6_9CYAN</name>
<accession>A0A951PIU6</accession>
<comment type="caution">
    <text evidence="3">The sequence shown here is derived from an EMBL/GenBank/DDBJ whole genome shotgun (WGS) entry which is preliminary data.</text>
</comment>
<feature type="transmembrane region" description="Helical" evidence="1">
    <location>
        <begin position="149"/>
        <end position="173"/>
    </location>
</feature>
<feature type="transmembrane region" description="Helical" evidence="1">
    <location>
        <begin position="42"/>
        <end position="67"/>
    </location>
</feature>
<dbReference type="EMBL" id="JAHHIF010000010">
    <property type="protein sequence ID" value="MBW4544660.1"/>
    <property type="molecule type" value="Genomic_DNA"/>
</dbReference>
<proteinExistence type="predicted"/>
<keyword evidence="1" id="KW-1133">Transmembrane helix</keyword>
<feature type="transmembrane region" description="Helical" evidence="1">
    <location>
        <begin position="101"/>
        <end position="128"/>
    </location>
</feature>
<dbReference type="AlphaFoldDB" id="A0A951PIU6"/>
<keyword evidence="1" id="KW-0472">Membrane</keyword>